<sequence length="288" mass="31301">MNTIETHFKNVFMILVGSAITGFGINYFNIANHLAEGGVTGITILLKFIFNWDPGLVNLALNIPLLILGWRTLGRLSLIYTVIGTVSLSVFLSLFSSFRLPLDDSLLAALYAGVTVGIGLGIVFRAGGTTGGGDIIARILNKYKGWSIGRVIFMVDVFVIGLSLLYLNLTGAMYTLVAVFIGTRVIDFVQEGAYSAKAVTIISDSNQHIAKKVLKEMERGATLLNGRGGWTGSSKDILYCVVNRNEIVRLKAIAHAIDPYAFIIVSDVREVLGEGFTHDENKRPLKEA</sequence>
<dbReference type="CDD" id="cd16380">
    <property type="entry name" value="YitT_C"/>
    <property type="match status" value="1"/>
</dbReference>
<comment type="caution">
    <text evidence="8">The sequence shown here is derived from an EMBL/GenBank/DDBJ whole genome shotgun (WGS) entry which is preliminary data.</text>
</comment>
<keyword evidence="5 6" id="KW-0472">Membrane</keyword>
<name>A0A419SNE9_9BACL</name>
<gene>
    <name evidence="8" type="ORF">BEP19_02005</name>
</gene>
<evidence type="ECO:0000259" key="7">
    <source>
        <dbReference type="Pfam" id="PF10035"/>
    </source>
</evidence>
<dbReference type="PANTHER" id="PTHR33545:SF10">
    <property type="entry name" value="UPF0750 MEMBRANE PROTEIN YPJC"/>
    <property type="match status" value="1"/>
</dbReference>
<dbReference type="PANTHER" id="PTHR33545">
    <property type="entry name" value="UPF0750 MEMBRANE PROTEIN YITT-RELATED"/>
    <property type="match status" value="1"/>
</dbReference>
<dbReference type="RefSeq" id="WP_120188413.1">
    <property type="nucleotide sequence ID" value="NZ_MCHY01000006.1"/>
</dbReference>
<feature type="transmembrane region" description="Helical" evidence="6">
    <location>
        <begin position="106"/>
        <end position="127"/>
    </location>
</feature>
<dbReference type="AlphaFoldDB" id="A0A419SNE9"/>
<evidence type="ECO:0000256" key="2">
    <source>
        <dbReference type="ARBA" id="ARBA00022475"/>
    </source>
</evidence>
<dbReference type="Pfam" id="PF10035">
    <property type="entry name" value="DUF2179"/>
    <property type="match status" value="1"/>
</dbReference>
<dbReference type="GO" id="GO:0005886">
    <property type="term" value="C:plasma membrane"/>
    <property type="evidence" value="ECO:0007669"/>
    <property type="project" value="UniProtKB-SubCell"/>
</dbReference>
<protein>
    <recommendedName>
        <fullName evidence="7">DUF2179 domain-containing protein</fullName>
    </recommendedName>
</protein>
<feature type="transmembrane region" description="Helical" evidence="6">
    <location>
        <begin position="77"/>
        <end position="100"/>
    </location>
</feature>
<keyword evidence="2" id="KW-1003">Cell membrane</keyword>
<dbReference type="InterPro" id="IPR019264">
    <property type="entry name" value="DUF2179"/>
</dbReference>
<organism evidence="8 9">
    <name type="scientific">Ammoniphilus oxalaticus</name>
    <dbReference type="NCBI Taxonomy" id="66863"/>
    <lineage>
        <taxon>Bacteria</taxon>
        <taxon>Bacillati</taxon>
        <taxon>Bacillota</taxon>
        <taxon>Bacilli</taxon>
        <taxon>Bacillales</taxon>
        <taxon>Paenibacillaceae</taxon>
        <taxon>Aneurinibacillus group</taxon>
        <taxon>Ammoniphilus</taxon>
    </lineage>
</organism>
<evidence type="ECO:0000256" key="6">
    <source>
        <dbReference type="SAM" id="Phobius"/>
    </source>
</evidence>
<evidence type="ECO:0000256" key="4">
    <source>
        <dbReference type="ARBA" id="ARBA00022989"/>
    </source>
</evidence>
<feature type="transmembrane region" description="Helical" evidence="6">
    <location>
        <begin position="50"/>
        <end position="70"/>
    </location>
</feature>
<evidence type="ECO:0000256" key="5">
    <source>
        <dbReference type="ARBA" id="ARBA00023136"/>
    </source>
</evidence>
<dbReference type="Gene3D" id="3.30.70.120">
    <property type="match status" value="1"/>
</dbReference>
<dbReference type="PIRSF" id="PIRSF006483">
    <property type="entry name" value="Membrane_protein_YitT"/>
    <property type="match status" value="1"/>
</dbReference>
<feature type="domain" description="DUF2179" evidence="7">
    <location>
        <begin position="219"/>
        <end position="273"/>
    </location>
</feature>
<evidence type="ECO:0000256" key="3">
    <source>
        <dbReference type="ARBA" id="ARBA00022692"/>
    </source>
</evidence>
<dbReference type="InterPro" id="IPR003740">
    <property type="entry name" value="YitT"/>
</dbReference>
<feature type="transmembrane region" description="Helical" evidence="6">
    <location>
        <begin position="12"/>
        <end position="30"/>
    </location>
</feature>
<keyword evidence="3 6" id="KW-0812">Transmembrane</keyword>
<dbReference type="InterPro" id="IPR051461">
    <property type="entry name" value="UPF0750_membrane"/>
</dbReference>
<dbReference type="EMBL" id="MCHY01000006">
    <property type="protein sequence ID" value="RKD25739.1"/>
    <property type="molecule type" value="Genomic_DNA"/>
</dbReference>
<dbReference type="Pfam" id="PF02588">
    <property type="entry name" value="YitT_membrane"/>
    <property type="match status" value="1"/>
</dbReference>
<dbReference type="OrthoDB" id="1758221at2"/>
<comment type="subcellular location">
    <subcellularLocation>
        <location evidence="1">Cell membrane</location>
        <topology evidence="1">Multi-pass membrane protein</topology>
    </subcellularLocation>
</comment>
<dbReference type="InterPro" id="IPR015867">
    <property type="entry name" value="N-reg_PII/ATP_PRibTrfase_C"/>
</dbReference>
<accession>A0A419SNE9</accession>
<keyword evidence="9" id="KW-1185">Reference proteome</keyword>
<feature type="transmembrane region" description="Helical" evidence="6">
    <location>
        <begin position="148"/>
        <end position="166"/>
    </location>
</feature>
<evidence type="ECO:0000313" key="8">
    <source>
        <dbReference type="EMBL" id="RKD25739.1"/>
    </source>
</evidence>
<reference evidence="8 9" key="1">
    <citation type="submission" date="2016-08" db="EMBL/GenBank/DDBJ databases">
        <title>Novel Firmicute Genomes.</title>
        <authorList>
            <person name="Poppleton D.I."/>
            <person name="Gribaldo S."/>
        </authorList>
    </citation>
    <scope>NUCLEOTIDE SEQUENCE [LARGE SCALE GENOMIC DNA]</scope>
    <source>
        <strain evidence="8 9">RAOx-1</strain>
    </source>
</reference>
<proteinExistence type="predicted"/>
<evidence type="ECO:0000313" key="9">
    <source>
        <dbReference type="Proteomes" id="UP000284219"/>
    </source>
</evidence>
<dbReference type="Proteomes" id="UP000284219">
    <property type="component" value="Unassembled WGS sequence"/>
</dbReference>
<keyword evidence="4 6" id="KW-1133">Transmembrane helix</keyword>
<evidence type="ECO:0000256" key="1">
    <source>
        <dbReference type="ARBA" id="ARBA00004651"/>
    </source>
</evidence>